<feature type="region of interest" description="Disordered" evidence="5">
    <location>
        <begin position="480"/>
        <end position="559"/>
    </location>
</feature>
<feature type="repeat" description="TPR" evidence="4">
    <location>
        <begin position="243"/>
        <end position="276"/>
    </location>
</feature>
<dbReference type="GO" id="GO:0061512">
    <property type="term" value="P:protein localization to cilium"/>
    <property type="evidence" value="ECO:0000318"/>
    <property type="project" value="GO_Central"/>
</dbReference>
<reference evidence="6" key="1">
    <citation type="journal article" date="2020" name="Nat. Ecol. Evol.">
        <title>Deeply conserved synteny resolves early events in vertebrate evolution.</title>
        <authorList>
            <person name="Simakov O."/>
            <person name="Marletaz F."/>
            <person name="Yue J.X."/>
            <person name="O'Connell B."/>
            <person name="Jenkins J."/>
            <person name="Brandt A."/>
            <person name="Calef R."/>
            <person name="Tung C.H."/>
            <person name="Huang T.K."/>
            <person name="Schmutz J."/>
            <person name="Satoh N."/>
            <person name="Yu J.K."/>
            <person name="Putnam N.H."/>
            <person name="Green R.E."/>
            <person name="Rokhsar D.S."/>
        </authorList>
    </citation>
    <scope>NUCLEOTIDE SEQUENCE [LARGE SCALE GENOMIC DNA]</scope>
    <source>
        <strain evidence="6">S238N-H82</strain>
    </source>
</reference>
<dbReference type="Pfam" id="PF13432">
    <property type="entry name" value="TPR_16"/>
    <property type="match status" value="2"/>
</dbReference>
<dbReference type="SUPFAM" id="SSF48452">
    <property type="entry name" value="TPR-like"/>
    <property type="match status" value="1"/>
</dbReference>
<dbReference type="Pfam" id="PF13431">
    <property type="entry name" value="TPR_17"/>
    <property type="match status" value="1"/>
</dbReference>
<dbReference type="PANTHER" id="PTHR44186:SF1">
    <property type="entry name" value="BARDET-BIEDL SYNDROME 4 PROTEIN"/>
    <property type="match status" value="1"/>
</dbReference>
<dbReference type="GO" id="GO:0036064">
    <property type="term" value="C:ciliary basal body"/>
    <property type="evidence" value="ECO:0000318"/>
    <property type="project" value="GO_Central"/>
</dbReference>
<dbReference type="GeneID" id="118417848"/>
<accession>A0A9J7MUK0</accession>
<dbReference type="InterPro" id="IPR019734">
    <property type="entry name" value="TPR_rpt"/>
</dbReference>
<feature type="compositionally biased region" description="Low complexity" evidence="5">
    <location>
        <begin position="502"/>
        <end position="521"/>
    </location>
</feature>
<dbReference type="InterPro" id="IPR011990">
    <property type="entry name" value="TPR-like_helical_dom_sf"/>
</dbReference>
<evidence type="ECO:0000256" key="5">
    <source>
        <dbReference type="SAM" id="MobiDB-lite"/>
    </source>
</evidence>
<feature type="compositionally biased region" description="Polar residues" evidence="5">
    <location>
        <begin position="7"/>
        <end position="17"/>
    </location>
</feature>
<dbReference type="PANTHER" id="PTHR44186">
    <property type="match status" value="1"/>
</dbReference>
<dbReference type="SMART" id="SM00028">
    <property type="entry name" value="TPR"/>
    <property type="match status" value="8"/>
</dbReference>
<keyword evidence="2 4" id="KW-0802">TPR repeat</keyword>
<keyword evidence="6" id="KW-1185">Reference proteome</keyword>
<evidence type="ECO:0000256" key="3">
    <source>
        <dbReference type="ARBA" id="ARBA00023778"/>
    </source>
</evidence>
<dbReference type="KEGG" id="bfo:118417848"/>
<dbReference type="AlphaFoldDB" id="A0A9J7MUK0"/>
<dbReference type="OrthoDB" id="309339at2759"/>
<dbReference type="PROSITE" id="PS50005">
    <property type="entry name" value="TPR"/>
    <property type="match status" value="4"/>
</dbReference>
<organism evidence="6 7">
    <name type="scientific">Branchiostoma floridae</name>
    <name type="common">Florida lancelet</name>
    <name type="synonym">Amphioxus</name>
    <dbReference type="NCBI Taxonomy" id="7739"/>
    <lineage>
        <taxon>Eukaryota</taxon>
        <taxon>Metazoa</taxon>
        <taxon>Chordata</taxon>
        <taxon>Cephalochordata</taxon>
        <taxon>Leptocardii</taxon>
        <taxon>Amphioxiformes</taxon>
        <taxon>Branchiostomatidae</taxon>
        <taxon>Branchiostoma</taxon>
    </lineage>
</organism>
<dbReference type="GO" id="GO:0060271">
    <property type="term" value="P:cilium assembly"/>
    <property type="evidence" value="ECO:0000318"/>
    <property type="project" value="GO_Central"/>
</dbReference>
<feature type="repeat" description="TPR" evidence="4">
    <location>
        <begin position="209"/>
        <end position="242"/>
    </location>
</feature>
<dbReference type="Gene3D" id="1.25.40.10">
    <property type="entry name" value="Tetratricopeptide repeat domain"/>
    <property type="match status" value="3"/>
</dbReference>
<dbReference type="OMA" id="YCEVAWH"/>
<evidence type="ECO:0000256" key="1">
    <source>
        <dbReference type="ARBA" id="ARBA00022737"/>
    </source>
</evidence>
<feature type="region of interest" description="Disordered" evidence="5">
    <location>
        <begin position="1"/>
        <end position="68"/>
    </location>
</feature>
<dbReference type="RefSeq" id="XP_035679490.1">
    <property type="nucleotide sequence ID" value="XM_035823597.1"/>
</dbReference>
<feature type="compositionally biased region" description="Basic and acidic residues" evidence="5">
    <location>
        <begin position="27"/>
        <end position="38"/>
    </location>
</feature>
<keyword evidence="1" id="KW-0677">Repeat</keyword>
<name>A0A9J7MUK0_BRAFL</name>
<evidence type="ECO:0000256" key="4">
    <source>
        <dbReference type="PROSITE-ProRule" id="PRU00339"/>
    </source>
</evidence>
<gene>
    <name evidence="7" type="primary">LOC118417848</name>
</gene>
<evidence type="ECO:0000256" key="2">
    <source>
        <dbReference type="ARBA" id="ARBA00022803"/>
    </source>
</evidence>
<comment type="similarity">
    <text evidence="3">Belongs to the BBS4 family.</text>
</comment>
<evidence type="ECO:0000313" key="6">
    <source>
        <dbReference type="Proteomes" id="UP000001554"/>
    </source>
</evidence>
<dbReference type="Proteomes" id="UP000001554">
    <property type="component" value="Chromosome 6"/>
</dbReference>
<feature type="compositionally biased region" description="Polar residues" evidence="5">
    <location>
        <begin position="480"/>
        <end position="490"/>
    </location>
</feature>
<dbReference type="Pfam" id="PF13181">
    <property type="entry name" value="TPR_8"/>
    <property type="match status" value="1"/>
</dbReference>
<protein>
    <submittedName>
        <fullName evidence="7">Bardet-Biedl syndrome 4 protein-like</fullName>
    </submittedName>
</protein>
<sequence length="559" mass="63009">MAESEQDSTVNQEQSAKQVEPDNIQADDEKRPEKDMTDVMRGSSSLLAPEGVQSPPQPQPRPRPKKAPELPIFECKNWLIHQHYIRKEYGLCKSLIKEELQESQGMCEYAIYVQALIMRQEGNIQESLELFQTCSLLNPQSVENLKQVARSLFLLGKHKSAIDVYNEASKMNMKDWEIFHNLGVCYLFLKEYSKAKENLKLAIQYSRHEVSFQMLARVYLLEHDVDMALDIYKRAVEFSPENPDLLTSLGLLYLQTGQFQRAFEHLGNALTYDPVHVKAIMAAGSMMQTHGDFDVALTKYRVAAASTPESAPLWNNIAMCFFGKKKYVAAISCLKRAVYLAPFDWKVQYNLGLVHLTMQQYASAFHYLSAAINIRPKMGELYMLLAVALTHLEDEQNARRAYEQAVLLDQKNASVNLNYCLFLMNHGERKAAVRQFSVFEQKLQEARKHSNSVDQELLDMAARLGPSLHLGENLVWNKQQGADGANSQPPSRAPLPAAHTNDVPPAVDTAVPTAPPAELEPTAPPESDLDALPSPPSHPVEEETDSRREAPRRVAMEAD</sequence>
<evidence type="ECO:0000313" key="7">
    <source>
        <dbReference type="RefSeq" id="XP_035679490.1"/>
    </source>
</evidence>
<feature type="repeat" description="TPR" evidence="4">
    <location>
        <begin position="311"/>
        <end position="344"/>
    </location>
</feature>
<dbReference type="FunFam" id="1.25.40.10:FF:000237">
    <property type="entry name" value="Bardet-Biedl syndrome 4 (Human)"/>
    <property type="match status" value="1"/>
</dbReference>
<feature type="repeat" description="TPR" evidence="4">
    <location>
        <begin position="345"/>
        <end position="378"/>
    </location>
</feature>
<proteinExistence type="inferred from homology"/>
<reference evidence="7" key="2">
    <citation type="submission" date="2025-08" db="UniProtKB">
        <authorList>
            <consortium name="RefSeq"/>
        </authorList>
    </citation>
    <scope>IDENTIFICATION</scope>
    <source>
        <strain evidence="7">S238N-H82</strain>
        <tissue evidence="7">Testes</tissue>
    </source>
</reference>
<feature type="compositionally biased region" description="Basic and acidic residues" evidence="5">
    <location>
        <begin position="539"/>
        <end position="559"/>
    </location>
</feature>